<gene>
    <name evidence="2" type="ORF">GETHOR_27120</name>
</gene>
<accession>A0ABN6UZX2</accession>
<protein>
    <recommendedName>
        <fullName evidence="4">Lipoprotein</fullName>
    </recommendedName>
</protein>
<feature type="signal peptide" evidence="1">
    <location>
        <begin position="1"/>
        <end position="22"/>
    </location>
</feature>
<evidence type="ECO:0000313" key="2">
    <source>
        <dbReference type="EMBL" id="BDU70611.1"/>
    </source>
</evidence>
<keyword evidence="1" id="KW-0732">Signal</keyword>
<sequence>MPLYRASLRALGAVALLAVALACGGKKKEDAASANSVNIAGTVTYARVPLANDANGVPTGLVDSSVAANLQTKPARGVLIRVYQLNDQLGPDGVTKTPVWLLKSSGFTDANGLYLLAVPKDKPLMVELMSTFDGGGGHSVNLIGDPAGIASATPQSDRYRYAMRKAFDGTAPAGNPTPASVPAGDGIVNFTVGLSDKWWLVNPTYDRGSLVATAAGSPVDETTLAGRSTGTGSRVLAIGDTVASFKGVYGTATPGATLDLHYAPGVSSARGSFIEYDRTVYPLAFDAYLSSLHYFGSIQGGPANDDAFDEGVILPLLGRSLLWAGNNARTFSTPLAPLFPVAAALTDLSPDMARIEGLAEAMAANVLKTPYLADTQGTALAAPAVDIRNITGLSAAQLSPYSAPAIRALAWEIILKASSVASPGNPTTWTNSINPLAAARFFQAPAGFTNGATDATGRDTEPLNIYNQLTRLKESKNLGEPADLVTIFTDATLTTLTAPFGVPWPRPTTGATAVFVSSWGTDPNALTTPLAPFTLSMAKAMQVRGSYPNASEGEVFYSGFSLSADKRYILSVAISPALDAASQIDLDLPQLGRTFSFTGAGGSTAALTLPVANTAPFYHPVRVRLKSPAAIQPDVSVTVSFTPSL</sequence>
<keyword evidence="3" id="KW-1185">Reference proteome</keyword>
<feature type="chain" id="PRO_5046459579" description="Lipoprotein" evidence="1">
    <location>
        <begin position="23"/>
        <end position="645"/>
    </location>
</feature>
<dbReference type="RefSeq" id="WP_286354327.1">
    <property type="nucleotide sequence ID" value="NZ_AP027079.1"/>
</dbReference>
<evidence type="ECO:0000313" key="3">
    <source>
        <dbReference type="Proteomes" id="UP001242010"/>
    </source>
</evidence>
<dbReference type="PROSITE" id="PS51257">
    <property type="entry name" value="PROKAR_LIPOPROTEIN"/>
    <property type="match status" value="1"/>
</dbReference>
<evidence type="ECO:0000256" key="1">
    <source>
        <dbReference type="SAM" id="SignalP"/>
    </source>
</evidence>
<proteinExistence type="predicted"/>
<reference evidence="3" key="1">
    <citation type="journal article" date="2023" name="Int. J. Syst. Evol. Microbiol.">
        <title>Mesoterricola silvestris gen. nov., sp. nov., Mesoterricola sediminis sp. nov., Geothrix oryzae sp. nov., Geothrix edaphica sp. nov., Geothrix rubra sp. nov., and Geothrix limicola sp. nov., six novel members of Acidobacteriota isolated from soils.</title>
        <authorList>
            <person name="Itoh H."/>
            <person name="Sugisawa Y."/>
            <person name="Mise K."/>
            <person name="Xu Z."/>
            <person name="Kuniyasu M."/>
            <person name="Ushijima N."/>
            <person name="Kawano K."/>
            <person name="Kobayashi E."/>
            <person name="Shiratori Y."/>
            <person name="Masuda Y."/>
            <person name="Senoo K."/>
        </authorList>
    </citation>
    <scope>NUCLEOTIDE SEQUENCE [LARGE SCALE GENOMIC DNA]</scope>
    <source>
        <strain evidence="3">Red222</strain>
    </source>
</reference>
<evidence type="ECO:0008006" key="4">
    <source>
        <dbReference type="Google" id="ProtNLM"/>
    </source>
</evidence>
<name>A0ABN6UZX2_9BACT</name>
<dbReference type="EMBL" id="AP027079">
    <property type="protein sequence ID" value="BDU70611.1"/>
    <property type="molecule type" value="Genomic_DNA"/>
</dbReference>
<organism evidence="2 3">
    <name type="scientific">Geothrix oryzae</name>
    <dbReference type="NCBI Taxonomy" id="2927975"/>
    <lineage>
        <taxon>Bacteria</taxon>
        <taxon>Pseudomonadati</taxon>
        <taxon>Acidobacteriota</taxon>
        <taxon>Holophagae</taxon>
        <taxon>Holophagales</taxon>
        <taxon>Holophagaceae</taxon>
        <taxon>Geothrix</taxon>
    </lineage>
</organism>
<dbReference type="Proteomes" id="UP001242010">
    <property type="component" value="Chromosome"/>
</dbReference>